<sequence length="321" mass="33585">MAFQRLPLAQLESAVIAPVISPLPTAVALIAHVLRGSLPELRGTVLAQLRPRDVEALLPLLAVERGDGGGGRPNEIVPPGSSMTDQLEAVIAVDPDVFTAGVEAAERAGHPVGPWRAAAADPGRWLRAYAVAVRRAWTALEPMWVQAAGRLDREVERVSVALARGAGGALIAERFPQSAVEAEAVLLPSHSGAPGDVRAGPALVLQPLLAPDTAAGWTDDYGSVCLAVRYPVPAPGVDVPPPASLEALLGPPRARILAHLDRPASAGELARLLRGVPSMASHHVRALERAGLVNRVREGRAVIVRRTARGTELVALYTASP</sequence>
<evidence type="ECO:0000256" key="2">
    <source>
        <dbReference type="ARBA" id="ARBA00023125"/>
    </source>
</evidence>
<keyword evidence="2" id="KW-0238">DNA-binding</keyword>
<dbReference type="CDD" id="cd00090">
    <property type="entry name" value="HTH_ARSR"/>
    <property type="match status" value="1"/>
</dbReference>
<organism evidence="5 6">
    <name type="scientific">Solirubrobacter deserti</name>
    <dbReference type="NCBI Taxonomy" id="2282478"/>
    <lineage>
        <taxon>Bacteria</taxon>
        <taxon>Bacillati</taxon>
        <taxon>Actinomycetota</taxon>
        <taxon>Thermoleophilia</taxon>
        <taxon>Solirubrobacterales</taxon>
        <taxon>Solirubrobacteraceae</taxon>
        <taxon>Solirubrobacter</taxon>
    </lineage>
</organism>
<dbReference type="RefSeq" id="WP_202953407.1">
    <property type="nucleotide sequence ID" value="NZ_JAPCID010000019.1"/>
</dbReference>
<feature type="domain" description="HTH arsR-type" evidence="4">
    <location>
        <begin position="243"/>
        <end position="319"/>
    </location>
</feature>
<evidence type="ECO:0000313" key="5">
    <source>
        <dbReference type="EMBL" id="MDA0138877.1"/>
    </source>
</evidence>
<keyword evidence="6" id="KW-1185">Reference proteome</keyword>
<evidence type="ECO:0000256" key="3">
    <source>
        <dbReference type="ARBA" id="ARBA00023163"/>
    </source>
</evidence>
<dbReference type="InterPro" id="IPR036390">
    <property type="entry name" value="WH_DNA-bd_sf"/>
</dbReference>
<dbReference type="PANTHER" id="PTHR43132:SF6">
    <property type="entry name" value="HTH-TYPE TRANSCRIPTIONAL REPRESSOR CZRA"/>
    <property type="match status" value="1"/>
</dbReference>
<evidence type="ECO:0000256" key="1">
    <source>
        <dbReference type="ARBA" id="ARBA00023015"/>
    </source>
</evidence>
<dbReference type="InterPro" id="IPR001845">
    <property type="entry name" value="HTH_ArsR_DNA-bd_dom"/>
</dbReference>
<gene>
    <name evidence="5" type="ORF">OJ962_15345</name>
</gene>
<dbReference type="Pfam" id="PF12840">
    <property type="entry name" value="HTH_20"/>
    <property type="match status" value="1"/>
</dbReference>
<reference evidence="5" key="1">
    <citation type="submission" date="2022-10" db="EMBL/GenBank/DDBJ databases">
        <title>The WGS of Solirubrobacter sp. CPCC 204708.</title>
        <authorList>
            <person name="Jiang Z."/>
        </authorList>
    </citation>
    <scope>NUCLEOTIDE SEQUENCE</scope>
    <source>
        <strain evidence="5">CPCC 204708</strain>
    </source>
</reference>
<name>A0ABT4RJZ4_9ACTN</name>
<keyword evidence="3" id="KW-0804">Transcription</keyword>
<dbReference type="PANTHER" id="PTHR43132">
    <property type="entry name" value="ARSENICAL RESISTANCE OPERON REPRESSOR ARSR-RELATED"/>
    <property type="match status" value="1"/>
</dbReference>
<dbReference type="InterPro" id="IPR051011">
    <property type="entry name" value="Metal_resp_trans_reg"/>
</dbReference>
<dbReference type="Proteomes" id="UP001147700">
    <property type="component" value="Unassembled WGS sequence"/>
</dbReference>
<protein>
    <submittedName>
        <fullName evidence="5">Winged helix-turn-helix domain-containing protein</fullName>
    </submittedName>
</protein>
<evidence type="ECO:0000313" key="6">
    <source>
        <dbReference type="Proteomes" id="UP001147700"/>
    </source>
</evidence>
<comment type="caution">
    <text evidence="5">The sequence shown here is derived from an EMBL/GenBank/DDBJ whole genome shotgun (WGS) entry which is preliminary data.</text>
</comment>
<dbReference type="SMART" id="SM00418">
    <property type="entry name" value="HTH_ARSR"/>
    <property type="match status" value="1"/>
</dbReference>
<dbReference type="EMBL" id="JAPCID010000019">
    <property type="protein sequence ID" value="MDA0138877.1"/>
    <property type="molecule type" value="Genomic_DNA"/>
</dbReference>
<dbReference type="Gene3D" id="1.10.10.10">
    <property type="entry name" value="Winged helix-like DNA-binding domain superfamily/Winged helix DNA-binding domain"/>
    <property type="match status" value="1"/>
</dbReference>
<dbReference type="InterPro" id="IPR036388">
    <property type="entry name" value="WH-like_DNA-bd_sf"/>
</dbReference>
<accession>A0ABT4RJZ4</accession>
<evidence type="ECO:0000259" key="4">
    <source>
        <dbReference type="SMART" id="SM00418"/>
    </source>
</evidence>
<dbReference type="InterPro" id="IPR011991">
    <property type="entry name" value="ArsR-like_HTH"/>
</dbReference>
<keyword evidence="1" id="KW-0805">Transcription regulation</keyword>
<dbReference type="SUPFAM" id="SSF46785">
    <property type="entry name" value="Winged helix' DNA-binding domain"/>
    <property type="match status" value="1"/>
</dbReference>
<proteinExistence type="predicted"/>